<evidence type="ECO:0000313" key="1">
    <source>
        <dbReference type="EnsemblPlants" id="ORGLA12G0094000.1"/>
    </source>
</evidence>
<keyword evidence="2" id="KW-1185">Reference proteome</keyword>
<protein>
    <submittedName>
        <fullName evidence="1">Uncharacterized protein</fullName>
    </submittedName>
</protein>
<dbReference type="Gramene" id="ORGLA12G0094000.1">
    <property type="protein sequence ID" value="ORGLA12G0094000.1"/>
    <property type="gene ID" value="ORGLA12G0094000"/>
</dbReference>
<name>I1R5Y4_ORYGL</name>
<proteinExistence type="predicted"/>
<reference evidence="1" key="1">
    <citation type="submission" date="2015-06" db="UniProtKB">
        <authorList>
            <consortium name="EnsemblPlants"/>
        </authorList>
    </citation>
    <scope>IDENTIFICATION</scope>
</reference>
<reference evidence="1 2" key="2">
    <citation type="submission" date="2018-04" db="EMBL/GenBank/DDBJ databases">
        <title>OglaRS2 (Oryza glaberrima Reference Sequence Version 2).</title>
        <authorList>
            <person name="Zhang J."/>
            <person name="Kudrna D."/>
            <person name="Lee S."/>
            <person name="Talag J."/>
            <person name="Rajasekar S."/>
            <person name="Wing R.A."/>
        </authorList>
    </citation>
    <scope>NUCLEOTIDE SEQUENCE [LARGE SCALE GENOMIC DNA]</scope>
    <source>
        <strain evidence="1 2">cv. IRGC 96717</strain>
    </source>
</reference>
<dbReference type="EnsemblPlants" id="ORGLA12G0094000.1">
    <property type="protein sequence ID" value="ORGLA12G0094000.1"/>
    <property type="gene ID" value="ORGLA12G0094000"/>
</dbReference>
<sequence length="128" mass="14201">MACCLWQDKSIEEIDKLRCAFFWKGEKSVKGGQCLVAWKTVLLQKQQQGLGIKDLRAHNTALVLKLAPPQPLLPSRIRAGNTVAHPTRHHTHPGELPKKSESALTFIQAVMDRNHSTSGIEPVESIST</sequence>
<dbReference type="AlphaFoldDB" id="I1R5Y4"/>
<organism evidence="1 2">
    <name type="scientific">Oryza glaberrima</name>
    <name type="common">African rice</name>
    <dbReference type="NCBI Taxonomy" id="4538"/>
    <lineage>
        <taxon>Eukaryota</taxon>
        <taxon>Viridiplantae</taxon>
        <taxon>Streptophyta</taxon>
        <taxon>Embryophyta</taxon>
        <taxon>Tracheophyta</taxon>
        <taxon>Spermatophyta</taxon>
        <taxon>Magnoliopsida</taxon>
        <taxon>Liliopsida</taxon>
        <taxon>Poales</taxon>
        <taxon>Poaceae</taxon>
        <taxon>BOP clade</taxon>
        <taxon>Oryzoideae</taxon>
        <taxon>Oryzeae</taxon>
        <taxon>Oryzinae</taxon>
        <taxon>Oryza</taxon>
    </lineage>
</organism>
<dbReference type="Proteomes" id="UP000007306">
    <property type="component" value="Chromosome 12"/>
</dbReference>
<accession>I1R5Y4</accession>
<dbReference type="HOGENOM" id="CLU_1963045_0_0_1"/>
<evidence type="ECO:0000313" key="2">
    <source>
        <dbReference type="Proteomes" id="UP000007306"/>
    </source>
</evidence>